<comment type="caution">
    <text evidence="2">The sequence shown here is derived from an EMBL/GenBank/DDBJ whole genome shotgun (WGS) entry which is preliminary data.</text>
</comment>
<evidence type="ECO:0000256" key="1">
    <source>
        <dbReference type="SAM" id="MobiDB-lite"/>
    </source>
</evidence>
<evidence type="ECO:0000313" key="3">
    <source>
        <dbReference type="Proteomes" id="UP000037122"/>
    </source>
</evidence>
<dbReference type="EMBL" id="LGST01000055">
    <property type="protein sequence ID" value="KND96501.1"/>
    <property type="molecule type" value="Genomic_DNA"/>
</dbReference>
<gene>
    <name evidence="2" type="ORF">QG37_07240</name>
</gene>
<protein>
    <submittedName>
        <fullName evidence="2">Uncharacterized protein</fullName>
    </submittedName>
</protein>
<sequence length="157" mass="17934">MEGWRKLGKSGEAGGELMTMGGGKVEGRARPKKIEEMGIFLECGWNLHKLKAPAWRASCQESSGVVGMSRAGLDGELCRRCQEKTGGLVCRTFIPFRQKKLKHELFEERIFFFFLKGLSGLYSVEFRNWRPQCVLIGRWTRLNSTSSKRRETNEQNV</sequence>
<dbReference type="AlphaFoldDB" id="A0A0L0NQT6"/>
<accession>A0A0L0NQT6</accession>
<evidence type="ECO:0000313" key="2">
    <source>
        <dbReference type="EMBL" id="KND96501.1"/>
    </source>
</evidence>
<name>A0A0L0NQT6_CANAR</name>
<proteinExistence type="predicted"/>
<dbReference type="Proteomes" id="UP000037122">
    <property type="component" value="Unassembled WGS sequence"/>
</dbReference>
<reference evidence="3" key="1">
    <citation type="journal article" date="2015" name="BMC Genomics">
        <title>Draft genome of a commonly misdiagnosed multidrug resistant pathogen Candida auris.</title>
        <authorList>
            <person name="Chatterjee S."/>
            <person name="Alampalli S.V."/>
            <person name="Nageshan R.K."/>
            <person name="Chettiar S.T."/>
            <person name="Joshi S."/>
            <person name="Tatu U.S."/>
        </authorList>
    </citation>
    <scope>NUCLEOTIDE SEQUENCE [LARGE SCALE GENOMIC DNA]</scope>
    <source>
        <strain evidence="3">6684</strain>
    </source>
</reference>
<feature type="region of interest" description="Disordered" evidence="1">
    <location>
        <begin position="1"/>
        <end position="25"/>
    </location>
</feature>
<organism evidence="2 3">
    <name type="scientific">Candidozyma auris</name>
    <name type="common">Yeast</name>
    <name type="synonym">Candida auris</name>
    <dbReference type="NCBI Taxonomy" id="498019"/>
    <lineage>
        <taxon>Eukaryota</taxon>
        <taxon>Fungi</taxon>
        <taxon>Dikarya</taxon>
        <taxon>Ascomycota</taxon>
        <taxon>Saccharomycotina</taxon>
        <taxon>Pichiomycetes</taxon>
        <taxon>Metschnikowiaceae</taxon>
        <taxon>Candidozyma</taxon>
    </lineage>
</organism>
<dbReference type="VEuPathDB" id="FungiDB:QG37_07240"/>